<dbReference type="GO" id="GO:0005634">
    <property type="term" value="C:nucleus"/>
    <property type="evidence" value="ECO:0007669"/>
    <property type="project" value="TreeGrafter"/>
</dbReference>
<dbReference type="SUPFAM" id="SSF48334">
    <property type="entry name" value="DNA repair protein MutS, domain III"/>
    <property type="match status" value="1"/>
</dbReference>
<dbReference type="InterPro" id="IPR036187">
    <property type="entry name" value="DNA_mismatch_repair_MutS_sf"/>
</dbReference>
<dbReference type="GO" id="GO:0140664">
    <property type="term" value="F:ATP-dependent DNA damage sensor activity"/>
    <property type="evidence" value="ECO:0007669"/>
    <property type="project" value="InterPro"/>
</dbReference>
<feature type="region of interest" description="Disordered" evidence="6">
    <location>
        <begin position="874"/>
        <end position="901"/>
    </location>
</feature>
<dbReference type="GO" id="GO:0007131">
    <property type="term" value="P:reciprocal meiotic recombination"/>
    <property type="evidence" value="ECO:0007669"/>
    <property type="project" value="TreeGrafter"/>
</dbReference>
<protein>
    <submittedName>
        <fullName evidence="8">MutS-like protein 4</fullName>
    </submittedName>
</protein>
<dbReference type="SMART" id="SM00534">
    <property type="entry name" value="MUTSac"/>
    <property type="match status" value="1"/>
</dbReference>
<dbReference type="Gene3D" id="3.30.420.110">
    <property type="entry name" value="MutS, connector domain"/>
    <property type="match status" value="1"/>
</dbReference>
<organism evidence="8">
    <name type="scientific">Lingulaulax polyedra</name>
    <name type="common">Dinoflagellate</name>
    <name type="synonym">Lingulodinium polyedra</name>
    <dbReference type="NCBI Taxonomy" id="160621"/>
    <lineage>
        <taxon>Eukaryota</taxon>
        <taxon>Sar</taxon>
        <taxon>Alveolata</taxon>
        <taxon>Dinophyceae</taxon>
        <taxon>Gonyaulacales</taxon>
        <taxon>Lingulodiniaceae</taxon>
        <taxon>Lingulaulax</taxon>
    </lineage>
</organism>
<feature type="compositionally biased region" description="Low complexity" evidence="6">
    <location>
        <begin position="48"/>
        <end position="63"/>
    </location>
</feature>
<dbReference type="InterPro" id="IPR036678">
    <property type="entry name" value="MutS_con_dom_sf"/>
</dbReference>
<evidence type="ECO:0000256" key="5">
    <source>
        <dbReference type="ARBA" id="ARBA00023254"/>
    </source>
</evidence>
<feature type="region of interest" description="Disordered" evidence="6">
    <location>
        <begin position="1"/>
        <end position="72"/>
    </location>
</feature>
<dbReference type="PANTHER" id="PTHR11361">
    <property type="entry name" value="DNA MISMATCH REPAIR PROTEIN MUTS FAMILY MEMBER"/>
    <property type="match status" value="1"/>
</dbReference>
<evidence type="ECO:0000256" key="1">
    <source>
        <dbReference type="ARBA" id="ARBA00006271"/>
    </source>
</evidence>
<keyword evidence="3" id="KW-0067">ATP-binding</keyword>
<dbReference type="Gene3D" id="3.40.50.300">
    <property type="entry name" value="P-loop containing nucleotide triphosphate hydrolases"/>
    <property type="match status" value="1"/>
</dbReference>
<keyword evidence="5" id="KW-0469">Meiosis</keyword>
<dbReference type="InterPro" id="IPR007696">
    <property type="entry name" value="DNA_mismatch_repair_MutS_core"/>
</dbReference>
<comment type="similarity">
    <text evidence="1">Belongs to the DNA mismatch repair MutS family.</text>
</comment>
<evidence type="ECO:0000256" key="6">
    <source>
        <dbReference type="SAM" id="MobiDB-lite"/>
    </source>
</evidence>
<evidence type="ECO:0000259" key="7">
    <source>
        <dbReference type="PROSITE" id="PS00486"/>
    </source>
</evidence>
<dbReference type="SUPFAM" id="SSF52540">
    <property type="entry name" value="P-loop containing nucleoside triphosphate hydrolases"/>
    <property type="match status" value="1"/>
</dbReference>
<name>A0A516AG36_LINPO</name>
<dbReference type="InterPro" id="IPR045076">
    <property type="entry name" value="MutS"/>
</dbReference>
<evidence type="ECO:0000256" key="2">
    <source>
        <dbReference type="ARBA" id="ARBA00022741"/>
    </source>
</evidence>
<dbReference type="EMBL" id="MN125811">
    <property type="protein sequence ID" value="QDO16278.1"/>
    <property type="molecule type" value="mRNA"/>
</dbReference>
<dbReference type="PROSITE" id="PS00486">
    <property type="entry name" value="DNA_MISMATCH_REPAIR_2"/>
    <property type="match status" value="1"/>
</dbReference>
<dbReference type="Pfam" id="PF00488">
    <property type="entry name" value="MutS_V"/>
    <property type="match status" value="1"/>
</dbReference>
<keyword evidence="2" id="KW-0547">Nucleotide-binding</keyword>
<feature type="domain" description="DNA mismatch repair proteins mutS family" evidence="7">
    <location>
        <begin position="682"/>
        <end position="698"/>
    </location>
</feature>
<dbReference type="InterPro" id="IPR027417">
    <property type="entry name" value="P-loop_NTPase"/>
</dbReference>
<proteinExistence type="evidence at transcript level"/>
<accession>A0A516AG36</accession>
<dbReference type="GO" id="GO:0005524">
    <property type="term" value="F:ATP binding"/>
    <property type="evidence" value="ECO:0007669"/>
    <property type="project" value="UniProtKB-KW"/>
</dbReference>
<dbReference type="PANTHER" id="PTHR11361:SF21">
    <property type="entry name" value="MUTS PROTEIN HOMOLOG 4"/>
    <property type="match status" value="1"/>
</dbReference>
<dbReference type="GO" id="GO:0006298">
    <property type="term" value="P:mismatch repair"/>
    <property type="evidence" value="ECO:0007669"/>
    <property type="project" value="InterPro"/>
</dbReference>
<dbReference type="Gene3D" id="1.10.1420.10">
    <property type="match status" value="2"/>
</dbReference>
<evidence type="ECO:0000256" key="3">
    <source>
        <dbReference type="ARBA" id="ARBA00022840"/>
    </source>
</evidence>
<dbReference type="InterPro" id="IPR000432">
    <property type="entry name" value="DNA_mismatch_repair_MutS_C"/>
</dbReference>
<evidence type="ECO:0000256" key="4">
    <source>
        <dbReference type="ARBA" id="ARBA00023125"/>
    </source>
</evidence>
<dbReference type="SMART" id="SM00533">
    <property type="entry name" value="MUTSd"/>
    <property type="match status" value="1"/>
</dbReference>
<sequence>MPRAPRCTPRSRGGCHGQGRGSAQAEGTGRSGGWSSGAGARGGSPALQRAAGRSSPARSSQPSVAKGEEARALGASGPGALCAVIESRAREVGLAALHRQSMEFELTQFSDCGGYSRTASAVLAMEPVAVVASRTARCTQLLQVLQEALANNALPEPVLVERRHFDETEGHALLEEADVVGLQPCEYPAKFVACAALAALWHFAQSSMELRLNASAARVAFHGVAGTMFIDSRTAKLLELVVDARGRGEGGSVLGLFRCRTPGGARLLRQSLLQPPASRGEIEARQAAVEALLADEALFYELQRLLPEAGDVELLAARLTAEPRARGPRWCRAAARTALRLRRALAALPRLAEALAPLAARASSLLAEARAALAHPGLQGLLAELDRVLDAEGPLASEGQGSMARAALMHSVRPNVSALLDVARQTWNDAMERLHSLYRAYAVSYPEMTARLEFTERRGWYISHAAQNAPQEFLRTAQKGTSGRQMSTTRELNSLNFKLRQAEREILLQTLSVLSSLYEALRQEAPLLHRVSHAASTLDLAQAFAGYALLLGQCVRPELSEATSAPIAVKAGRHPLRERALSGTAPGTGFEPLDFFVGEDCHFQAVTGRNGGGKSTYLQTLAQLVVLAQIGCHIPAQYAMIRIVTSLFTRIGSSDNIEASASTFLVEMQQAAHILRDVMPESLVLVDELGRGTAHADGISICWAICERLLEMRVYTLFATHFFEVCRLQAVVPGFRNMHIQDGSAGQEGRGQFAVHRVTSLEALLGKPLLRYGLRAAGQAGLPDLLVSRARTMAARLGERLVSRLPYGPRAGSATATTKPARSPAVAAGKGCGGSALEAARQLSNLARGAVAQPQLAAAIRELQRSWLDPRAGAVHAGGEPAVPDDEVTSNAGGWPRGRSL</sequence>
<keyword evidence="4" id="KW-0238">DNA-binding</keyword>
<dbReference type="GO" id="GO:0030983">
    <property type="term" value="F:mismatched DNA binding"/>
    <property type="evidence" value="ECO:0007669"/>
    <property type="project" value="InterPro"/>
</dbReference>
<evidence type="ECO:0000313" key="8">
    <source>
        <dbReference type="EMBL" id="QDO16278.1"/>
    </source>
</evidence>
<reference evidence="8" key="1">
    <citation type="journal article" date="2019" name="Microorganisms">
        <title>DNA Damage Response Pathways in Dinoflagellates.</title>
        <authorList>
            <person name="Li C."/>
            <person name="Wong J."/>
        </authorList>
    </citation>
    <scope>NUCLEOTIDE SEQUENCE</scope>
</reference>
<dbReference type="AlphaFoldDB" id="A0A516AG36"/>
<dbReference type="Pfam" id="PF05192">
    <property type="entry name" value="MutS_III"/>
    <property type="match status" value="1"/>
</dbReference>
<feature type="compositionally biased region" description="Gly residues" evidence="6">
    <location>
        <begin position="29"/>
        <end position="42"/>
    </location>
</feature>